<keyword evidence="2" id="KW-0255">Endonuclease</keyword>
<dbReference type="GO" id="GO:0004519">
    <property type="term" value="F:endonuclease activity"/>
    <property type="evidence" value="ECO:0007669"/>
    <property type="project" value="UniProtKB-KW"/>
</dbReference>
<feature type="domain" description="HNH nuclease" evidence="1">
    <location>
        <begin position="107"/>
        <end position="160"/>
    </location>
</feature>
<dbReference type="Gene3D" id="1.10.30.50">
    <property type="match status" value="1"/>
</dbReference>
<dbReference type="SMART" id="SM00507">
    <property type="entry name" value="HNHc"/>
    <property type="match status" value="1"/>
</dbReference>
<organism evidence="2 3">
    <name type="scientific">Citricoccus muralis</name>
    <dbReference type="NCBI Taxonomy" id="169134"/>
    <lineage>
        <taxon>Bacteria</taxon>
        <taxon>Bacillati</taxon>
        <taxon>Actinomycetota</taxon>
        <taxon>Actinomycetes</taxon>
        <taxon>Micrococcales</taxon>
        <taxon>Micrococcaceae</taxon>
        <taxon>Citricoccus</taxon>
    </lineage>
</organism>
<gene>
    <name evidence="2" type="ORF">P8192_13385</name>
</gene>
<keyword evidence="2" id="KW-0378">Hydrolase</keyword>
<dbReference type="RefSeq" id="WP_278157499.1">
    <property type="nucleotide sequence ID" value="NZ_CP121252.1"/>
</dbReference>
<dbReference type="InterPro" id="IPR002711">
    <property type="entry name" value="HNH"/>
</dbReference>
<accession>A0ABY8H5E1</accession>
<evidence type="ECO:0000259" key="1">
    <source>
        <dbReference type="SMART" id="SM00507"/>
    </source>
</evidence>
<keyword evidence="3" id="KW-1185">Reference proteome</keyword>
<protein>
    <submittedName>
        <fullName evidence="2">HNH endonuclease signature motif containing protein</fullName>
    </submittedName>
</protein>
<evidence type="ECO:0000313" key="3">
    <source>
        <dbReference type="Proteomes" id="UP001219037"/>
    </source>
</evidence>
<dbReference type="CDD" id="cd00085">
    <property type="entry name" value="HNHc"/>
    <property type="match status" value="1"/>
</dbReference>
<dbReference type="EMBL" id="CP121252">
    <property type="protein sequence ID" value="WFP16354.1"/>
    <property type="molecule type" value="Genomic_DNA"/>
</dbReference>
<name>A0ABY8H5E1_9MICC</name>
<proteinExistence type="predicted"/>
<dbReference type="Pfam" id="PF01844">
    <property type="entry name" value="HNH"/>
    <property type="match status" value="1"/>
</dbReference>
<sequence>MDIEGPEGQELFPRPDSAVFRDLRLRDEQRRLYEFLFERRDSPPTMLEIRDHMSTVHGQNHAQQDRRVRELRKWFHISTPRVNSKHVYVLGPMKPAKSEAEKAISGRVRAEVLSSKRCEQCGKTPVEDGVKLEVDHKIPQSWGGTNDIENLQPLCKECNHGKQAFYSSMSGYEDEIKKAASYLEPHKRIGELLKAFMHAGQEAPSEVIGVVASMHQYQEDWQKRLRELRSIGWDFTFRKQKEDGRVRTYYTLTKYAEWPEGNIKAAISRAEKHKKNAKKDQTS</sequence>
<dbReference type="Proteomes" id="UP001219037">
    <property type="component" value="Chromosome"/>
</dbReference>
<keyword evidence="2" id="KW-0540">Nuclease</keyword>
<reference evidence="2 3" key="1">
    <citation type="submission" date="2023-04" db="EMBL/GenBank/DDBJ databases">
        <title>Funneling lignin-derived compounds into biodiesel using alkali-halophilic Citricoccus sp. P2.</title>
        <authorList>
            <person name="Luo C.-B."/>
        </authorList>
    </citation>
    <scope>NUCLEOTIDE SEQUENCE [LARGE SCALE GENOMIC DNA]</scope>
    <source>
        <strain evidence="2 3">P2</strain>
    </source>
</reference>
<dbReference type="InterPro" id="IPR003615">
    <property type="entry name" value="HNH_nuc"/>
</dbReference>
<evidence type="ECO:0000313" key="2">
    <source>
        <dbReference type="EMBL" id="WFP16354.1"/>
    </source>
</evidence>